<evidence type="ECO:0000256" key="5">
    <source>
        <dbReference type="ARBA" id="ARBA00022816"/>
    </source>
</evidence>
<dbReference type="VEuPathDB" id="FungiDB:SCODWIG_00758"/>
<keyword evidence="4" id="KW-0507">mRNA processing</keyword>
<dbReference type="GO" id="GO:0006406">
    <property type="term" value="P:mRNA export from nucleus"/>
    <property type="evidence" value="ECO:0007669"/>
    <property type="project" value="InterPro"/>
</dbReference>
<dbReference type="Pfam" id="PF09088">
    <property type="entry name" value="MIF4G_like"/>
    <property type="match status" value="1"/>
</dbReference>
<keyword evidence="3" id="KW-0813">Transport</keyword>
<dbReference type="SMART" id="SM00543">
    <property type="entry name" value="MIF4G"/>
    <property type="match status" value="1"/>
</dbReference>
<accession>A0A376B2U5</accession>
<evidence type="ECO:0000313" key="15">
    <source>
        <dbReference type="Proteomes" id="UP000262825"/>
    </source>
</evidence>
<keyword evidence="8" id="KW-0508">mRNA splicing</keyword>
<reference evidence="15" key="1">
    <citation type="submission" date="2018-06" db="EMBL/GenBank/DDBJ databases">
        <authorList>
            <person name="Guldener U."/>
        </authorList>
    </citation>
    <scope>NUCLEOTIDE SEQUENCE [LARGE SCALE GENOMIC DNA]</scope>
    <source>
        <strain evidence="15">UTAD17</strain>
    </source>
</reference>
<dbReference type="InterPro" id="IPR015174">
    <property type="entry name" value="MIF4G-like_typ-2"/>
</dbReference>
<feature type="domain" description="MIF4G" evidence="13">
    <location>
        <begin position="36"/>
        <end position="270"/>
    </location>
</feature>
<keyword evidence="5" id="KW-0509">mRNA transport</keyword>
<dbReference type="GO" id="GO:0005634">
    <property type="term" value="C:nucleus"/>
    <property type="evidence" value="ECO:0007669"/>
    <property type="project" value="UniProtKB-SubCell"/>
</dbReference>
<evidence type="ECO:0000256" key="8">
    <source>
        <dbReference type="ARBA" id="ARBA00023187"/>
    </source>
</evidence>
<dbReference type="GO" id="GO:0000339">
    <property type="term" value="F:RNA cap binding"/>
    <property type="evidence" value="ECO:0007669"/>
    <property type="project" value="InterPro"/>
</dbReference>
<comment type="similarity">
    <text evidence="2">Belongs to the NCBP1 family.</text>
</comment>
<dbReference type="Pfam" id="PF02854">
    <property type="entry name" value="MIF4G"/>
    <property type="match status" value="1"/>
</dbReference>
<evidence type="ECO:0000256" key="9">
    <source>
        <dbReference type="ARBA" id="ARBA00023242"/>
    </source>
</evidence>
<evidence type="ECO:0000256" key="2">
    <source>
        <dbReference type="ARBA" id="ARBA00007413"/>
    </source>
</evidence>
<dbReference type="PANTHER" id="PTHR12412">
    <property type="entry name" value="CAP BINDING PROTEIN"/>
    <property type="match status" value="1"/>
</dbReference>
<sequence length="879" mass="102403">MILYADPEDDDYSGINRDFRPRVQKRQRLPPVVELCRQMMPDICTIGESISAFEEDIKFLGEAIVSEFNNEEYFRNALLSTLYAVVVEQPQKQQCVALLIISINARDSVVGKSIINFFYGKLQEWCDLTCDEENLKITSNETGPWNKIKLILRLLALLSPILIEDDLVSLFKNFLDISIQLNNEFSEEERCPLSEAIYYNTLINVPYLFFFKGTSHSSLYTKIQELLDSVSQNYKIKPKYFSLLDEYNRSAPYERVELIEHILIAVKKSIANDFAELNFLFVDYNHLLPDQPADVGFNDPLRLPSINDMKPYSAMDKGLGSIDSVWKTPRYDFKVYLMNPVGNFNTVPDSNSYGGLLLNDITVDIVESLEFNRKQVAKQVVTLDLFFRQGFFSERGQSIAQLIDIQEENPTISTYKVEDLAVQNILSLIFKLPTQSQSFAYFYTLLVEICDNSPKYIAPVFGRAFRFFYNNLENLDVELKLRYLDWFSIQMSNFNFSWKWNEWEAVSMRYGGVSFYNSKINFIKNLIRKELRLTSNKADVEESLTEEFLKYVDTSFVPFEILKSYYASFFNGFEINQEELKPSLFYFLNYTFPFTNEVQEVIDYLHKSSEERNLAELKGIFKKIEENHGSIITDINRFTVSLLTQAIVYSGSRSLSHANKYINEYKNDFIELLSMIEVDTHLKQMWIVEATLRYWNNNSQTGFLVCDMFKNTGIIDPLIIARFLFSDYEKGKTLGLVETTCLEAVFRLLNSLSLMKTPRLDIFEFVFERLSGIINETLPQLGITAEEEVPHPNLDSNDDDDNDDDDDENNTMFDESEIPRFDLIWRYEAASDLIKSLLRRYSDEYTLLLDKLKLYNDNNMTNVPTRRKIGTWLDEMKKL</sequence>
<dbReference type="AlphaFoldDB" id="A0A376B2U5"/>
<name>A0A376B2U5_9ASCO</name>
<evidence type="ECO:0000256" key="7">
    <source>
        <dbReference type="ARBA" id="ARBA00023042"/>
    </source>
</evidence>
<dbReference type="InterPro" id="IPR016024">
    <property type="entry name" value="ARM-type_fold"/>
</dbReference>
<feature type="region of interest" description="Disordered" evidence="12">
    <location>
        <begin position="785"/>
        <end position="813"/>
    </location>
</feature>
<evidence type="ECO:0000256" key="6">
    <source>
        <dbReference type="ARBA" id="ARBA00022884"/>
    </source>
</evidence>
<evidence type="ECO:0000256" key="10">
    <source>
        <dbReference type="ARBA" id="ARBA00030965"/>
    </source>
</evidence>
<gene>
    <name evidence="14" type="ORF">SCODWIG_00758</name>
</gene>
<organism evidence="14 15">
    <name type="scientific">Saccharomycodes ludwigii</name>
    <dbReference type="NCBI Taxonomy" id="36035"/>
    <lineage>
        <taxon>Eukaryota</taxon>
        <taxon>Fungi</taxon>
        <taxon>Dikarya</taxon>
        <taxon>Ascomycota</taxon>
        <taxon>Saccharomycotina</taxon>
        <taxon>Saccharomycetes</taxon>
        <taxon>Saccharomycodales</taxon>
        <taxon>Saccharomycodaceae</taxon>
        <taxon>Saccharomycodes</taxon>
    </lineage>
</organism>
<evidence type="ECO:0000256" key="12">
    <source>
        <dbReference type="SAM" id="MobiDB-lite"/>
    </source>
</evidence>
<dbReference type="GO" id="GO:0005846">
    <property type="term" value="C:nuclear cap binding complex"/>
    <property type="evidence" value="ECO:0007669"/>
    <property type="project" value="InterPro"/>
</dbReference>
<evidence type="ECO:0000313" key="14">
    <source>
        <dbReference type="EMBL" id="SSD58997.1"/>
    </source>
</evidence>
<dbReference type="EMBL" id="UFAJ01000075">
    <property type="protein sequence ID" value="SSD58997.1"/>
    <property type="molecule type" value="Genomic_DNA"/>
</dbReference>
<dbReference type="GO" id="GO:0008380">
    <property type="term" value="P:RNA splicing"/>
    <property type="evidence" value="ECO:0007669"/>
    <property type="project" value="UniProtKB-KW"/>
</dbReference>
<dbReference type="InterPro" id="IPR015172">
    <property type="entry name" value="MIF4G-like_typ-1"/>
</dbReference>
<keyword evidence="15" id="KW-1185">Reference proteome</keyword>
<protein>
    <recommendedName>
        <fullName evidence="11">Nuclear cap-binding protein complex subunit 1</fullName>
    </recommendedName>
    <alternativeName>
        <fullName evidence="10">80 kDa nuclear cap-binding protein</fullName>
    </alternativeName>
</protein>
<dbReference type="InterPro" id="IPR027159">
    <property type="entry name" value="CBP80"/>
</dbReference>
<proteinExistence type="inferred from homology"/>
<evidence type="ECO:0000256" key="3">
    <source>
        <dbReference type="ARBA" id="ARBA00022448"/>
    </source>
</evidence>
<dbReference type="Gene3D" id="1.25.40.180">
    <property type="match status" value="3"/>
</dbReference>
<keyword evidence="9" id="KW-0539">Nucleus</keyword>
<feature type="compositionally biased region" description="Acidic residues" evidence="12">
    <location>
        <begin position="796"/>
        <end position="809"/>
    </location>
</feature>
<dbReference type="InterPro" id="IPR003890">
    <property type="entry name" value="MIF4G-like_typ-3"/>
</dbReference>
<dbReference type="PANTHER" id="PTHR12412:SF2">
    <property type="entry name" value="NUCLEAR CAP-BINDING PROTEIN SUBUNIT 1"/>
    <property type="match status" value="1"/>
</dbReference>
<dbReference type="GO" id="GO:0006370">
    <property type="term" value="P:7-methylguanosine mRNA capping"/>
    <property type="evidence" value="ECO:0007669"/>
    <property type="project" value="UniProtKB-KW"/>
</dbReference>
<dbReference type="FunFam" id="1.25.40.180:FF:000056">
    <property type="entry name" value="Sto1p"/>
    <property type="match status" value="1"/>
</dbReference>
<evidence type="ECO:0000256" key="11">
    <source>
        <dbReference type="ARBA" id="ARBA00074671"/>
    </source>
</evidence>
<comment type="subcellular location">
    <subcellularLocation>
        <location evidence="1">Nucleus</location>
    </subcellularLocation>
</comment>
<evidence type="ECO:0000256" key="1">
    <source>
        <dbReference type="ARBA" id="ARBA00004123"/>
    </source>
</evidence>
<dbReference type="Pfam" id="PF09090">
    <property type="entry name" value="MIF4G_like_2"/>
    <property type="match status" value="1"/>
</dbReference>
<dbReference type="GO" id="GO:0000184">
    <property type="term" value="P:nuclear-transcribed mRNA catabolic process, nonsense-mediated decay"/>
    <property type="evidence" value="ECO:0007669"/>
    <property type="project" value="TreeGrafter"/>
</dbReference>
<evidence type="ECO:0000256" key="4">
    <source>
        <dbReference type="ARBA" id="ARBA00022664"/>
    </source>
</evidence>
<keyword evidence="7" id="KW-0506">mRNA capping</keyword>
<evidence type="ECO:0000259" key="13">
    <source>
        <dbReference type="SMART" id="SM00543"/>
    </source>
</evidence>
<dbReference type="GO" id="GO:0003729">
    <property type="term" value="F:mRNA binding"/>
    <property type="evidence" value="ECO:0007669"/>
    <property type="project" value="TreeGrafter"/>
</dbReference>
<dbReference type="SUPFAM" id="SSF48371">
    <property type="entry name" value="ARM repeat"/>
    <property type="match status" value="3"/>
</dbReference>
<dbReference type="Proteomes" id="UP000262825">
    <property type="component" value="Unassembled WGS sequence"/>
</dbReference>
<keyword evidence="6" id="KW-0694">RNA-binding</keyword>